<keyword evidence="3" id="KW-1185">Reference proteome</keyword>
<dbReference type="EMBL" id="JAWXYG010000002">
    <property type="protein sequence ID" value="KAK4281087.1"/>
    <property type="molecule type" value="Genomic_DNA"/>
</dbReference>
<name>A0AAE1TD80_9FABA</name>
<comment type="caution">
    <text evidence="2">The sequence shown here is derived from an EMBL/GenBank/DDBJ whole genome shotgun (WGS) entry which is preliminary data.</text>
</comment>
<proteinExistence type="predicted"/>
<feature type="domain" description="RNase H type-1" evidence="1">
    <location>
        <begin position="39"/>
        <end position="126"/>
    </location>
</feature>
<dbReference type="InterPro" id="IPR012337">
    <property type="entry name" value="RNaseH-like_sf"/>
</dbReference>
<dbReference type="AlphaFoldDB" id="A0AAE1TD80"/>
<evidence type="ECO:0000259" key="1">
    <source>
        <dbReference type="Pfam" id="PF13456"/>
    </source>
</evidence>
<dbReference type="InterPro" id="IPR036397">
    <property type="entry name" value="RNaseH_sf"/>
</dbReference>
<evidence type="ECO:0000313" key="3">
    <source>
        <dbReference type="Proteomes" id="UP001293593"/>
    </source>
</evidence>
<evidence type="ECO:0000313" key="2">
    <source>
        <dbReference type="EMBL" id="KAK4281087.1"/>
    </source>
</evidence>
<dbReference type="PANTHER" id="PTHR47723:SF19">
    <property type="entry name" value="POLYNUCLEOTIDYL TRANSFERASE, RIBONUCLEASE H-LIKE SUPERFAMILY PROTEIN"/>
    <property type="match status" value="1"/>
</dbReference>
<dbReference type="GO" id="GO:0004523">
    <property type="term" value="F:RNA-DNA hybrid ribonuclease activity"/>
    <property type="evidence" value="ECO:0007669"/>
    <property type="project" value="InterPro"/>
</dbReference>
<dbReference type="PANTHER" id="PTHR47723">
    <property type="entry name" value="OS05G0353850 PROTEIN"/>
    <property type="match status" value="1"/>
</dbReference>
<accession>A0AAE1TD80</accession>
<reference evidence="2" key="1">
    <citation type="submission" date="2023-10" db="EMBL/GenBank/DDBJ databases">
        <title>Chromosome-level genome of the transformable northern wattle, Acacia crassicarpa.</title>
        <authorList>
            <person name="Massaro I."/>
            <person name="Sinha N.R."/>
            <person name="Poethig S."/>
            <person name="Leichty A.R."/>
        </authorList>
    </citation>
    <scope>NUCLEOTIDE SEQUENCE</scope>
    <source>
        <strain evidence="2">Acra3RX</strain>
        <tissue evidence="2">Leaf</tissue>
    </source>
</reference>
<dbReference type="InterPro" id="IPR002156">
    <property type="entry name" value="RNaseH_domain"/>
</dbReference>
<dbReference type="GO" id="GO:0003676">
    <property type="term" value="F:nucleic acid binding"/>
    <property type="evidence" value="ECO:0007669"/>
    <property type="project" value="InterPro"/>
</dbReference>
<dbReference type="InterPro" id="IPR044730">
    <property type="entry name" value="RNase_H-like_dom_plant"/>
</dbReference>
<gene>
    <name evidence="2" type="ORF">QN277_012622</name>
</gene>
<dbReference type="SUPFAM" id="SSF53098">
    <property type="entry name" value="Ribonuclease H-like"/>
    <property type="match status" value="1"/>
</dbReference>
<sequence length="156" mass="17717">MSLWRHFVYTDQNMGVTRTDLIENRLWQALPIGFIKLNVDGLCSPYEAEEWAVLKGLEQAMDMGLRKTIIGSDSQILVNSLRTMVSDGSQSLLALQIRNLMDLSWEVQLNHIFLECKHVADRLAKNGLSTSASFETCLVIWLDKGVEIWLVPQLLP</sequence>
<dbReference type="CDD" id="cd06222">
    <property type="entry name" value="RNase_H_like"/>
    <property type="match status" value="1"/>
</dbReference>
<dbReference type="Pfam" id="PF13456">
    <property type="entry name" value="RVT_3"/>
    <property type="match status" value="1"/>
</dbReference>
<protein>
    <recommendedName>
        <fullName evidence="1">RNase H type-1 domain-containing protein</fullName>
    </recommendedName>
</protein>
<organism evidence="2 3">
    <name type="scientific">Acacia crassicarpa</name>
    <name type="common">northern wattle</name>
    <dbReference type="NCBI Taxonomy" id="499986"/>
    <lineage>
        <taxon>Eukaryota</taxon>
        <taxon>Viridiplantae</taxon>
        <taxon>Streptophyta</taxon>
        <taxon>Embryophyta</taxon>
        <taxon>Tracheophyta</taxon>
        <taxon>Spermatophyta</taxon>
        <taxon>Magnoliopsida</taxon>
        <taxon>eudicotyledons</taxon>
        <taxon>Gunneridae</taxon>
        <taxon>Pentapetalae</taxon>
        <taxon>rosids</taxon>
        <taxon>fabids</taxon>
        <taxon>Fabales</taxon>
        <taxon>Fabaceae</taxon>
        <taxon>Caesalpinioideae</taxon>
        <taxon>mimosoid clade</taxon>
        <taxon>Acacieae</taxon>
        <taxon>Acacia</taxon>
    </lineage>
</organism>
<dbReference type="Gene3D" id="3.30.420.10">
    <property type="entry name" value="Ribonuclease H-like superfamily/Ribonuclease H"/>
    <property type="match status" value="1"/>
</dbReference>
<dbReference type="Proteomes" id="UP001293593">
    <property type="component" value="Unassembled WGS sequence"/>
</dbReference>
<dbReference type="InterPro" id="IPR053151">
    <property type="entry name" value="RNase_H-like"/>
</dbReference>